<feature type="transmembrane region" description="Helical" evidence="5">
    <location>
        <begin position="107"/>
        <end position="126"/>
    </location>
</feature>
<dbReference type="RefSeq" id="WP_119592114.1">
    <property type="nucleotide sequence ID" value="NZ_QXFM01000057.1"/>
</dbReference>
<evidence type="ECO:0000313" key="8">
    <source>
        <dbReference type="Proteomes" id="UP000265366"/>
    </source>
</evidence>
<evidence type="ECO:0000256" key="4">
    <source>
        <dbReference type="ARBA" id="ARBA00023136"/>
    </source>
</evidence>
<evidence type="ECO:0000256" key="3">
    <source>
        <dbReference type="ARBA" id="ARBA00022989"/>
    </source>
</evidence>
<organism evidence="7 8">
    <name type="scientific">Aurantiacibacter xanthus</name>
    <dbReference type="NCBI Taxonomy" id="1784712"/>
    <lineage>
        <taxon>Bacteria</taxon>
        <taxon>Pseudomonadati</taxon>
        <taxon>Pseudomonadota</taxon>
        <taxon>Alphaproteobacteria</taxon>
        <taxon>Sphingomonadales</taxon>
        <taxon>Erythrobacteraceae</taxon>
        <taxon>Aurantiacibacter</taxon>
    </lineage>
</organism>
<name>A0A3A1P810_9SPHN</name>
<comment type="caution">
    <text evidence="7">The sequence shown here is derived from an EMBL/GenBank/DDBJ whole genome shotgun (WGS) entry which is preliminary data.</text>
</comment>
<feature type="transmembrane region" description="Helical" evidence="5">
    <location>
        <begin position="133"/>
        <end position="151"/>
    </location>
</feature>
<accession>A0A3A1P810</accession>
<feature type="transmembrane region" description="Helical" evidence="5">
    <location>
        <begin position="79"/>
        <end position="101"/>
    </location>
</feature>
<dbReference type="OrthoDB" id="581879at2"/>
<dbReference type="Proteomes" id="UP000265366">
    <property type="component" value="Unassembled WGS sequence"/>
</dbReference>
<evidence type="ECO:0000256" key="1">
    <source>
        <dbReference type="ARBA" id="ARBA00004141"/>
    </source>
</evidence>
<evidence type="ECO:0000313" key="7">
    <source>
        <dbReference type="EMBL" id="RIV89749.1"/>
    </source>
</evidence>
<keyword evidence="4 5" id="KW-0472">Membrane</keyword>
<keyword evidence="8" id="KW-1185">Reference proteome</keyword>
<dbReference type="Pfam" id="PF13515">
    <property type="entry name" value="FUSC_2"/>
    <property type="match status" value="1"/>
</dbReference>
<feature type="transmembrane region" description="Helical" evidence="5">
    <location>
        <begin position="52"/>
        <end position="72"/>
    </location>
</feature>
<sequence length="364" mass="39466">MAEKDAPPASSFREFVRREYVEYFAPSKSDRPWQLPFAIAVASGLPMMLGAWLGNLAAGAIASIGAMTIVYLPRTKLDLRMVTVMAVSCAMIASFALGHTAKLVPELRVPIIALVSLLVTMACRYFRIAPPGPLFFVMAAAIGAYAPGTIGQLPRNLGLFALGSVFAVAVSFIYSLHILRRRDPLPVQSPPSDILDEVLVDSVIIGVVTGLSLAFAELLSFDKPYWVPVSCLAVIQGSRLRLVWNRQVQRVVGTLVGLGLTWLLFRFATSPWHFAIAVPLLLFCVETIIVRHYAMAAVFITPLAIALAESTHTGSADATPLLIARFADTVLGSLMGVLGGVCIHRPSIRRHILAALERLAPRRR</sequence>
<dbReference type="AlphaFoldDB" id="A0A3A1P810"/>
<keyword evidence="3 5" id="KW-1133">Transmembrane helix</keyword>
<dbReference type="EMBL" id="QXFM01000057">
    <property type="protein sequence ID" value="RIV89749.1"/>
    <property type="molecule type" value="Genomic_DNA"/>
</dbReference>
<feature type="domain" description="Integral membrane bound transporter" evidence="6">
    <location>
        <begin position="212"/>
        <end position="338"/>
    </location>
</feature>
<feature type="transmembrane region" description="Helical" evidence="5">
    <location>
        <begin position="157"/>
        <end position="177"/>
    </location>
</feature>
<comment type="subcellular location">
    <subcellularLocation>
        <location evidence="1">Membrane</location>
        <topology evidence="1">Multi-pass membrane protein</topology>
    </subcellularLocation>
</comment>
<evidence type="ECO:0000259" key="6">
    <source>
        <dbReference type="Pfam" id="PF13515"/>
    </source>
</evidence>
<dbReference type="InterPro" id="IPR049453">
    <property type="entry name" value="Memb_transporter_dom"/>
</dbReference>
<evidence type="ECO:0000256" key="2">
    <source>
        <dbReference type="ARBA" id="ARBA00022692"/>
    </source>
</evidence>
<protein>
    <submittedName>
        <fullName evidence="7">FUSC family protein</fullName>
    </submittedName>
</protein>
<dbReference type="GO" id="GO:0016020">
    <property type="term" value="C:membrane"/>
    <property type="evidence" value="ECO:0007669"/>
    <property type="project" value="UniProtKB-SubCell"/>
</dbReference>
<evidence type="ECO:0000256" key="5">
    <source>
        <dbReference type="SAM" id="Phobius"/>
    </source>
</evidence>
<reference evidence="7 8" key="1">
    <citation type="submission" date="2018-08" db="EMBL/GenBank/DDBJ databases">
        <title>Erythrobacter zhengii sp.nov., a bacterium isolated from deep-sea sediment.</title>
        <authorList>
            <person name="Fang C."/>
            <person name="Wu Y.-H."/>
            <person name="Sun C."/>
            <person name="Wang H."/>
            <person name="Cheng H."/>
            <person name="Meng F.-X."/>
            <person name="Wang C.-S."/>
            <person name="Xu X.-W."/>
        </authorList>
    </citation>
    <scope>NUCLEOTIDE SEQUENCE [LARGE SCALE GENOMIC DNA]</scope>
    <source>
        <strain evidence="7 8">CCTCC AB 2015396</strain>
    </source>
</reference>
<feature type="transmembrane region" description="Helical" evidence="5">
    <location>
        <begin position="198"/>
        <end position="219"/>
    </location>
</feature>
<proteinExistence type="predicted"/>
<gene>
    <name evidence="7" type="ORF">D2V17_05640</name>
</gene>
<keyword evidence="2 5" id="KW-0812">Transmembrane</keyword>